<evidence type="ECO:0000313" key="12">
    <source>
        <dbReference type="Proteomes" id="UP000001593"/>
    </source>
</evidence>
<keyword evidence="2 8" id="KW-0812">Transmembrane</keyword>
<name>A7S9X3_NEMVE</name>
<dbReference type="GO" id="GO:0004930">
    <property type="term" value="F:G protein-coupled receptor activity"/>
    <property type="evidence" value="ECO:0007669"/>
    <property type="project" value="UniProtKB-KW"/>
</dbReference>
<evidence type="ECO:0000256" key="6">
    <source>
        <dbReference type="ARBA" id="ARBA00023170"/>
    </source>
</evidence>
<dbReference type="PhylomeDB" id="A7S9X3"/>
<feature type="transmembrane region" description="Helical" evidence="9">
    <location>
        <begin position="34"/>
        <end position="56"/>
    </location>
</feature>
<keyword evidence="5 9" id="KW-0472">Membrane</keyword>
<evidence type="ECO:0000256" key="4">
    <source>
        <dbReference type="ARBA" id="ARBA00023040"/>
    </source>
</evidence>
<dbReference type="InterPro" id="IPR017452">
    <property type="entry name" value="GPCR_Rhodpsn_7TM"/>
</dbReference>
<dbReference type="SUPFAM" id="SSF81321">
    <property type="entry name" value="Family A G protein-coupled receptor-like"/>
    <property type="match status" value="1"/>
</dbReference>
<dbReference type="PROSITE" id="PS00237">
    <property type="entry name" value="G_PROTEIN_RECEP_F1_1"/>
    <property type="match status" value="1"/>
</dbReference>
<evidence type="ECO:0000256" key="5">
    <source>
        <dbReference type="ARBA" id="ARBA00023136"/>
    </source>
</evidence>
<dbReference type="PROSITE" id="PS50262">
    <property type="entry name" value="G_PROTEIN_RECEP_F1_2"/>
    <property type="match status" value="1"/>
</dbReference>
<dbReference type="OMA" id="NSTWIEP"/>
<dbReference type="CDD" id="cd00637">
    <property type="entry name" value="7tm_classA_rhodopsin-like"/>
    <property type="match status" value="1"/>
</dbReference>
<dbReference type="PANTHER" id="PTHR45695">
    <property type="entry name" value="LEUCOKININ RECEPTOR-RELATED"/>
    <property type="match status" value="1"/>
</dbReference>
<dbReference type="KEGG" id="nve:5511140"/>
<dbReference type="InterPro" id="IPR000276">
    <property type="entry name" value="GPCR_Rhodpsn"/>
</dbReference>
<keyword evidence="7 8" id="KW-0807">Transducer</keyword>
<dbReference type="Pfam" id="PF00001">
    <property type="entry name" value="7tm_1"/>
    <property type="match status" value="1"/>
</dbReference>
<feature type="transmembrane region" description="Helical" evidence="9">
    <location>
        <begin position="68"/>
        <end position="90"/>
    </location>
</feature>
<accession>A7S9X3</accession>
<dbReference type="Proteomes" id="UP000001593">
    <property type="component" value="Unassembled WGS sequence"/>
</dbReference>
<dbReference type="PANTHER" id="PTHR45695:SF9">
    <property type="entry name" value="LEUCOKININ RECEPTOR"/>
    <property type="match status" value="1"/>
</dbReference>
<keyword evidence="6 8" id="KW-0675">Receptor</keyword>
<evidence type="ECO:0000256" key="1">
    <source>
        <dbReference type="ARBA" id="ARBA00004141"/>
    </source>
</evidence>
<reference evidence="11 12" key="1">
    <citation type="journal article" date="2007" name="Science">
        <title>Sea anemone genome reveals ancestral eumetazoan gene repertoire and genomic organization.</title>
        <authorList>
            <person name="Putnam N.H."/>
            <person name="Srivastava M."/>
            <person name="Hellsten U."/>
            <person name="Dirks B."/>
            <person name="Chapman J."/>
            <person name="Salamov A."/>
            <person name="Terry A."/>
            <person name="Shapiro H."/>
            <person name="Lindquist E."/>
            <person name="Kapitonov V.V."/>
            <person name="Jurka J."/>
            <person name="Genikhovich G."/>
            <person name="Grigoriev I.V."/>
            <person name="Lucas S.M."/>
            <person name="Steele R.E."/>
            <person name="Finnerty J.R."/>
            <person name="Technau U."/>
            <person name="Martindale M.Q."/>
            <person name="Rokhsar D.S."/>
        </authorList>
    </citation>
    <scope>NUCLEOTIDE SEQUENCE [LARGE SCALE GENOMIC DNA]</scope>
    <source>
        <strain evidence="12">CH2 X CH6</strain>
    </source>
</reference>
<dbReference type="STRING" id="45351.A7S9X3"/>
<dbReference type="OrthoDB" id="5962705at2759"/>
<dbReference type="InParanoid" id="A7S9X3"/>
<gene>
    <name evidence="11" type="ORF">NEMVEDRAFT_v1g209028</name>
</gene>
<dbReference type="EMBL" id="DS469606">
    <property type="protein sequence ID" value="EDO39498.1"/>
    <property type="molecule type" value="Genomic_DNA"/>
</dbReference>
<keyword evidence="4 8" id="KW-0297">G-protein coupled receptor</keyword>
<protein>
    <recommendedName>
        <fullName evidence="10">G-protein coupled receptors family 1 profile domain-containing protein</fullName>
    </recommendedName>
</protein>
<sequence length="363" mass="41588">MANNTTFYGNVSLASPVPWFIWYKTPEDHRLGLLSAYIGIVTLSLLGDIALIAVICKYRHLRTKGNYFVLNMAASDIAALLVLTRSVYILHSESNAWDIQGWPGDILCKLAAFTRDITISVSIQSMVFLALNRYVAVVYPARPPPVILRPQVAIPFIWVAGFATFGVYFRVYRIEVMYGEIYCFNRWEPPFDPSTGQRNFYIMFMITQFFIPLPLMTVIYIAIALNLKRQVIPGEQLPENERRQRKRNKNAVLMAAAIVGSFAVCWAPQHTFELLQWRGALSDLKFEEYVYIHNTVVVMTYASFVINPLICFMFTEGLRKALKQMLTCGCFLNSTWIEPSKTMETSLNLRTRQRHDETVNEDG</sequence>
<feature type="transmembrane region" description="Helical" evidence="9">
    <location>
        <begin position="200"/>
        <end position="223"/>
    </location>
</feature>
<keyword evidence="3 9" id="KW-1133">Transmembrane helix</keyword>
<evidence type="ECO:0000256" key="9">
    <source>
        <dbReference type="SAM" id="Phobius"/>
    </source>
</evidence>
<evidence type="ECO:0000313" key="11">
    <source>
        <dbReference type="EMBL" id="EDO39498.1"/>
    </source>
</evidence>
<evidence type="ECO:0000256" key="2">
    <source>
        <dbReference type="ARBA" id="ARBA00022692"/>
    </source>
</evidence>
<dbReference type="AlphaFoldDB" id="A7S9X3"/>
<evidence type="ECO:0000256" key="7">
    <source>
        <dbReference type="ARBA" id="ARBA00023224"/>
    </source>
</evidence>
<evidence type="ECO:0000256" key="8">
    <source>
        <dbReference type="RuleBase" id="RU000688"/>
    </source>
</evidence>
<feature type="transmembrane region" description="Helical" evidence="9">
    <location>
        <begin position="251"/>
        <end position="269"/>
    </location>
</feature>
<feature type="transmembrane region" description="Helical" evidence="9">
    <location>
        <begin position="152"/>
        <end position="171"/>
    </location>
</feature>
<comment type="similarity">
    <text evidence="8">Belongs to the G-protein coupled receptor 1 family.</text>
</comment>
<organism evidence="11 12">
    <name type="scientific">Nematostella vectensis</name>
    <name type="common">Starlet sea anemone</name>
    <dbReference type="NCBI Taxonomy" id="45351"/>
    <lineage>
        <taxon>Eukaryota</taxon>
        <taxon>Metazoa</taxon>
        <taxon>Cnidaria</taxon>
        <taxon>Anthozoa</taxon>
        <taxon>Hexacorallia</taxon>
        <taxon>Actiniaria</taxon>
        <taxon>Edwardsiidae</taxon>
        <taxon>Nematostella</taxon>
    </lineage>
</organism>
<feature type="transmembrane region" description="Helical" evidence="9">
    <location>
        <begin position="110"/>
        <end position="131"/>
    </location>
</feature>
<feature type="domain" description="G-protein coupled receptors family 1 profile" evidence="10">
    <location>
        <begin position="47"/>
        <end position="311"/>
    </location>
</feature>
<dbReference type="HOGENOM" id="CLU_009579_6_1_1"/>
<evidence type="ECO:0000259" key="10">
    <source>
        <dbReference type="PROSITE" id="PS50262"/>
    </source>
</evidence>
<comment type="subcellular location">
    <subcellularLocation>
        <location evidence="1">Membrane</location>
        <topology evidence="1">Multi-pass membrane protein</topology>
    </subcellularLocation>
</comment>
<keyword evidence="12" id="KW-1185">Reference proteome</keyword>
<proteinExistence type="inferred from homology"/>
<evidence type="ECO:0000256" key="3">
    <source>
        <dbReference type="ARBA" id="ARBA00022989"/>
    </source>
</evidence>
<dbReference type="GO" id="GO:0016020">
    <property type="term" value="C:membrane"/>
    <property type="evidence" value="ECO:0007669"/>
    <property type="project" value="UniProtKB-SubCell"/>
</dbReference>
<dbReference type="eggNOG" id="KOG4219">
    <property type="taxonomic scope" value="Eukaryota"/>
</dbReference>
<feature type="transmembrane region" description="Helical" evidence="9">
    <location>
        <begin position="289"/>
        <end position="315"/>
    </location>
</feature>
<dbReference type="Gene3D" id="1.20.1070.10">
    <property type="entry name" value="Rhodopsin 7-helix transmembrane proteins"/>
    <property type="match status" value="1"/>
</dbReference>
<dbReference type="PRINTS" id="PR00237">
    <property type="entry name" value="GPCRRHODOPSN"/>
</dbReference>